<gene>
    <name evidence="2" type="ORF">AFUS01_LOCUS27610</name>
</gene>
<reference evidence="2" key="1">
    <citation type="submission" date="2021-06" db="EMBL/GenBank/DDBJ databases">
        <authorList>
            <person name="Hodson N. C."/>
            <person name="Mongue J. A."/>
            <person name="Jaron S. K."/>
        </authorList>
    </citation>
    <scope>NUCLEOTIDE SEQUENCE</scope>
</reference>
<sequence>MSKIQGILVILIIGIVAIAAQTSAEMELHGGSGGCSMCGSECKVLCASRQSRLFRSCCSNFMKKRADAEFEDFLSNSFA</sequence>
<keyword evidence="1" id="KW-0732">Signal</keyword>
<organism evidence="2 3">
    <name type="scientific">Allacma fusca</name>
    <dbReference type="NCBI Taxonomy" id="39272"/>
    <lineage>
        <taxon>Eukaryota</taxon>
        <taxon>Metazoa</taxon>
        <taxon>Ecdysozoa</taxon>
        <taxon>Arthropoda</taxon>
        <taxon>Hexapoda</taxon>
        <taxon>Collembola</taxon>
        <taxon>Symphypleona</taxon>
        <taxon>Sminthuridae</taxon>
        <taxon>Allacma</taxon>
    </lineage>
</organism>
<dbReference type="AlphaFoldDB" id="A0A8J2KPT3"/>
<comment type="caution">
    <text evidence="2">The sequence shown here is derived from an EMBL/GenBank/DDBJ whole genome shotgun (WGS) entry which is preliminary data.</text>
</comment>
<dbReference type="EMBL" id="CAJVCH010385104">
    <property type="protein sequence ID" value="CAG7817022.1"/>
    <property type="molecule type" value="Genomic_DNA"/>
</dbReference>
<protein>
    <submittedName>
        <fullName evidence="2">Uncharacterized protein</fullName>
    </submittedName>
</protein>
<feature type="chain" id="PRO_5035251787" evidence="1">
    <location>
        <begin position="25"/>
        <end position="79"/>
    </location>
</feature>
<keyword evidence="3" id="KW-1185">Reference proteome</keyword>
<name>A0A8J2KPT3_9HEXA</name>
<proteinExistence type="predicted"/>
<feature type="signal peptide" evidence="1">
    <location>
        <begin position="1"/>
        <end position="24"/>
    </location>
</feature>
<evidence type="ECO:0000313" key="3">
    <source>
        <dbReference type="Proteomes" id="UP000708208"/>
    </source>
</evidence>
<evidence type="ECO:0000313" key="2">
    <source>
        <dbReference type="EMBL" id="CAG7817022.1"/>
    </source>
</evidence>
<accession>A0A8J2KPT3</accession>
<evidence type="ECO:0000256" key="1">
    <source>
        <dbReference type="SAM" id="SignalP"/>
    </source>
</evidence>
<dbReference type="Proteomes" id="UP000708208">
    <property type="component" value="Unassembled WGS sequence"/>
</dbReference>